<dbReference type="Gene3D" id="3.10.10.10">
    <property type="entry name" value="HIV Type 1 Reverse Transcriptase, subunit A, domain 1"/>
    <property type="match status" value="1"/>
</dbReference>
<dbReference type="Proteomes" id="UP000683360">
    <property type="component" value="Unassembled WGS sequence"/>
</dbReference>
<dbReference type="InterPro" id="IPR000477">
    <property type="entry name" value="RT_dom"/>
</dbReference>
<keyword evidence="3" id="KW-1185">Reference proteome</keyword>
<protein>
    <submittedName>
        <fullName evidence="2">Transposon Ty3-G Gag-Pol polyprotein,Transposon Ty3-I Gag-Pol polyprotein</fullName>
    </submittedName>
</protein>
<dbReference type="EMBL" id="CAJPWZ010002975">
    <property type="protein sequence ID" value="CAG2249605.1"/>
    <property type="molecule type" value="Genomic_DNA"/>
</dbReference>
<dbReference type="Pfam" id="PF00078">
    <property type="entry name" value="RVT_1"/>
    <property type="match status" value="1"/>
</dbReference>
<name>A0A8S3V6D4_MYTED</name>
<proteinExistence type="predicted"/>
<evidence type="ECO:0000313" key="2">
    <source>
        <dbReference type="EMBL" id="CAG2249605.1"/>
    </source>
</evidence>
<dbReference type="SUPFAM" id="SSF56672">
    <property type="entry name" value="DNA/RNA polymerases"/>
    <property type="match status" value="1"/>
</dbReference>
<reference evidence="2" key="1">
    <citation type="submission" date="2021-03" db="EMBL/GenBank/DDBJ databases">
        <authorList>
            <person name="Bekaert M."/>
        </authorList>
    </citation>
    <scope>NUCLEOTIDE SEQUENCE</scope>
</reference>
<dbReference type="InterPro" id="IPR053134">
    <property type="entry name" value="RNA-dir_DNA_polymerase"/>
</dbReference>
<dbReference type="PROSITE" id="PS50878">
    <property type="entry name" value="RT_POL"/>
    <property type="match status" value="1"/>
</dbReference>
<dbReference type="FunFam" id="3.10.10.10:FF:000002">
    <property type="entry name" value="Retrovirus-related Pol polyprotein from transposon 17.6-like protein"/>
    <property type="match status" value="1"/>
</dbReference>
<dbReference type="PANTHER" id="PTHR24559">
    <property type="entry name" value="TRANSPOSON TY3-I GAG-POL POLYPROTEIN"/>
    <property type="match status" value="1"/>
</dbReference>
<gene>
    <name evidence="2" type="ORF">MEDL_61386</name>
</gene>
<organism evidence="2 3">
    <name type="scientific">Mytilus edulis</name>
    <name type="common">Blue mussel</name>
    <dbReference type="NCBI Taxonomy" id="6550"/>
    <lineage>
        <taxon>Eukaryota</taxon>
        <taxon>Metazoa</taxon>
        <taxon>Spiralia</taxon>
        <taxon>Lophotrochozoa</taxon>
        <taxon>Mollusca</taxon>
        <taxon>Bivalvia</taxon>
        <taxon>Autobranchia</taxon>
        <taxon>Pteriomorphia</taxon>
        <taxon>Mytilida</taxon>
        <taxon>Mytiloidea</taxon>
        <taxon>Mytilidae</taxon>
        <taxon>Mytilinae</taxon>
        <taxon>Mytilus</taxon>
    </lineage>
</organism>
<evidence type="ECO:0000259" key="1">
    <source>
        <dbReference type="PROSITE" id="PS50878"/>
    </source>
</evidence>
<dbReference type="Gene3D" id="3.30.70.270">
    <property type="match status" value="1"/>
</dbReference>
<evidence type="ECO:0000313" key="3">
    <source>
        <dbReference type="Proteomes" id="UP000683360"/>
    </source>
</evidence>
<accession>A0A8S3V6D4</accession>
<dbReference type="InterPro" id="IPR043502">
    <property type="entry name" value="DNA/RNA_pol_sf"/>
</dbReference>
<dbReference type="InterPro" id="IPR043128">
    <property type="entry name" value="Rev_trsase/Diguanyl_cyclase"/>
</dbReference>
<dbReference type="AlphaFoldDB" id="A0A8S3V6D4"/>
<sequence length="351" mass="39819">MAFSGKIGCYRISAAEDISIPPGTEAFARGRINDYDTLTSKLQIGIIEPSEKFVKRDNALLAKTLVEAREQVPIRLLNVSNNVTTIRAGTIVGEISPVEDVITMTENTRKEHKNPKLDNELQKLVNEASSHLTEKQRHQVTNCLQQYKSLFALSDNDLGCTSIVRHRINTGTNYPVKQPPRRTPVAMRDEIDKHIDDMLERGVIEPSEGPWSSGIVLVKKKDGSTRFCVDYRRLNDLTVKDAYPLPRIDDSLEQLAGNKWFSTLDLCSGYWQVEVEESDRPKTAFATRRGLFQFRKMPFGLACAPATFERLMERVMAGLQWNICLVYLDDIIVVGRNFEEMLTNLRQVLID</sequence>
<comment type="caution">
    <text evidence="2">The sequence shown here is derived from an EMBL/GenBank/DDBJ whole genome shotgun (WGS) entry which is preliminary data.</text>
</comment>
<dbReference type="OrthoDB" id="6262013at2759"/>
<dbReference type="CDD" id="cd01647">
    <property type="entry name" value="RT_LTR"/>
    <property type="match status" value="1"/>
</dbReference>
<dbReference type="PANTHER" id="PTHR24559:SF435">
    <property type="entry name" value="RIBONUCLEASE H"/>
    <property type="match status" value="1"/>
</dbReference>
<feature type="domain" description="Reverse transcriptase" evidence="1">
    <location>
        <begin position="199"/>
        <end position="351"/>
    </location>
</feature>